<dbReference type="InterPro" id="IPR011047">
    <property type="entry name" value="Quinoprotein_ADH-like_sf"/>
</dbReference>
<dbReference type="InterPro" id="IPR015943">
    <property type="entry name" value="WD40/YVTN_repeat-like_dom_sf"/>
</dbReference>
<gene>
    <name evidence="2" type="ORF">ACFSW5_02535</name>
</gene>
<dbReference type="Gene3D" id="2.130.10.10">
    <property type="entry name" value="YVTN repeat-like/Quinoprotein amine dehydrogenase"/>
    <property type="match status" value="1"/>
</dbReference>
<dbReference type="EMBL" id="JBHUMY010000001">
    <property type="protein sequence ID" value="MFD2659138.1"/>
    <property type="molecule type" value="Genomic_DNA"/>
</dbReference>
<evidence type="ECO:0000313" key="3">
    <source>
        <dbReference type="Proteomes" id="UP001597493"/>
    </source>
</evidence>
<dbReference type="SUPFAM" id="SSF50998">
    <property type="entry name" value="Quinoprotein alcohol dehydrogenase-like"/>
    <property type="match status" value="1"/>
</dbReference>
<dbReference type="PANTHER" id="PTHR34512:SF30">
    <property type="entry name" value="OUTER MEMBRANE PROTEIN ASSEMBLY FACTOR BAMB"/>
    <property type="match status" value="1"/>
</dbReference>
<dbReference type="InterPro" id="IPR002372">
    <property type="entry name" value="PQQ_rpt_dom"/>
</dbReference>
<proteinExistence type="predicted"/>
<keyword evidence="3" id="KW-1185">Reference proteome</keyword>
<name>A0ABW5QT69_9BACL</name>
<protein>
    <submittedName>
        <fullName evidence="2">PQQ-binding-like beta-propeller repeat protein</fullName>
    </submittedName>
</protein>
<reference evidence="3" key="1">
    <citation type="journal article" date="2019" name="Int. J. Syst. Evol. Microbiol.">
        <title>The Global Catalogue of Microorganisms (GCM) 10K type strain sequencing project: providing services to taxonomists for standard genome sequencing and annotation.</title>
        <authorList>
            <consortium name="The Broad Institute Genomics Platform"/>
            <consortium name="The Broad Institute Genome Sequencing Center for Infectious Disease"/>
            <person name="Wu L."/>
            <person name="Ma J."/>
        </authorList>
    </citation>
    <scope>NUCLEOTIDE SEQUENCE [LARGE SCALE GENOMIC DNA]</scope>
    <source>
        <strain evidence="3">TISTR 1827</strain>
    </source>
</reference>
<evidence type="ECO:0000313" key="2">
    <source>
        <dbReference type="EMBL" id="MFD2659138.1"/>
    </source>
</evidence>
<dbReference type="Proteomes" id="UP001597493">
    <property type="component" value="Unassembled WGS sequence"/>
</dbReference>
<organism evidence="2 3">
    <name type="scientific">Paenibacillus thailandensis</name>
    <dbReference type="NCBI Taxonomy" id="393250"/>
    <lineage>
        <taxon>Bacteria</taxon>
        <taxon>Bacillati</taxon>
        <taxon>Bacillota</taxon>
        <taxon>Bacilli</taxon>
        <taxon>Bacillales</taxon>
        <taxon>Paenibacillaceae</taxon>
        <taxon>Paenibacillus</taxon>
    </lineage>
</organism>
<dbReference type="Pfam" id="PF13360">
    <property type="entry name" value="PQQ_2"/>
    <property type="match status" value="1"/>
</dbReference>
<comment type="caution">
    <text evidence="2">The sequence shown here is derived from an EMBL/GenBank/DDBJ whole genome shotgun (WGS) entry which is preliminary data.</text>
</comment>
<dbReference type="RefSeq" id="WP_379269409.1">
    <property type="nucleotide sequence ID" value="NZ_JBHUGT010000031.1"/>
</dbReference>
<evidence type="ECO:0000259" key="1">
    <source>
        <dbReference type="Pfam" id="PF13360"/>
    </source>
</evidence>
<dbReference type="PANTHER" id="PTHR34512">
    <property type="entry name" value="CELL SURFACE PROTEIN"/>
    <property type="match status" value="1"/>
</dbReference>
<accession>A0ABW5QT69</accession>
<dbReference type="Gene3D" id="2.40.128.630">
    <property type="match status" value="1"/>
</dbReference>
<sequence>MSETYLETANDSLPPFSNPAAGIATLPLSSPEPIASQGAAVFRAGESVTLKAAAPVWFGNPDVLDKGADDYGEVGDVYTVSEASGDFLAAKSFEQGDVWLPAWYASDEARTAYYVHPSRIWLKSGSNMHIAPNSSRKLGGDDNAWFSVMRWNDWIGLMLESRGPYPDERRLYPYLLWVRDVDVQKEEKLQEGLMAASSSLPTGTAKHFTEAMLYRGMEAAAAAVLLGEPDIIEPSESLTSPPEPLRTGESWRYERPDGHLIASFSKQGKLERVRWLLPSGGEEDIGYSFYRDLFQYERRAIAFPPSVRPKVKWSRQYDLNFNFLLGANGNTLLLKGDDGGFSGMHNASAIFAVDRESGDKLWQIDAGFGGSDALLSASGDAAAVLTRYDPGRKEYVTRLRQVGLRDGKVKWVYEPGNDWNEEYSGIAGTKGAIVFYGNDGITAINDKDGTILWQRRFSETYEVLNGSRWRAPYVLALQGRTLLALNPMTGKTAWTFEDIEPALREIVYGSFVLEPEIDLFRPSPIRRKWLLLGRDFVWLDLQSGKELSRYPMQDERVTAIGDGYLLIERQSAGPDNENRTYTELYDGSAGRKLWSLEGKGGSAAIEGNRIYLIWNGAPASLRLSDGKPVWRMPIRSEPVQDIGYPLAARPFVLKDTVLFPYGSDLLQVGKSDGAFKGRVGMTILGYPDLRENEQRNGMINADRGGLYIGGGNGYFMRLENPEG</sequence>
<feature type="domain" description="Pyrrolo-quinoline quinone repeat" evidence="1">
    <location>
        <begin position="350"/>
        <end position="556"/>
    </location>
</feature>